<evidence type="ECO:0000313" key="2">
    <source>
        <dbReference type="EMBL" id="PHT72914.1"/>
    </source>
</evidence>
<evidence type="ECO:0000313" key="3">
    <source>
        <dbReference type="Proteomes" id="UP000222542"/>
    </source>
</evidence>
<comment type="caution">
    <text evidence="2">The sequence shown here is derived from an EMBL/GenBank/DDBJ whole genome shotgun (WGS) entry which is preliminary data.</text>
</comment>
<organism evidence="2 3">
    <name type="scientific">Capsicum annuum</name>
    <name type="common">Capsicum pepper</name>
    <dbReference type="NCBI Taxonomy" id="4072"/>
    <lineage>
        <taxon>Eukaryota</taxon>
        <taxon>Viridiplantae</taxon>
        <taxon>Streptophyta</taxon>
        <taxon>Embryophyta</taxon>
        <taxon>Tracheophyta</taxon>
        <taxon>Spermatophyta</taxon>
        <taxon>Magnoliopsida</taxon>
        <taxon>eudicotyledons</taxon>
        <taxon>Gunneridae</taxon>
        <taxon>Pentapetalae</taxon>
        <taxon>asterids</taxon>
        <taxon>lamiids</taxon>
        <taxon>Solanales</taxon>
        <taxon>Solanaceae</taxon>
        <taxon>Solanoideae</taxon>
        <taxon>Capsiceae</taxon>
        <taxon>Capsicum</taxon>
    </lineage>
</organism>
<accession>A0A2G2YT98</accession>
<reference evidence="2 3" key="1">
    <citation type="journal article" date="2014" name="Nat. Genet.">
        <title>Genome sequence of the hot pepper provides insights into the evolution of pungency in Capsicum species.</title>
        <authorList>
            <person name="Kim S."/>
            <person name="Park M."/>
            <person name="Yeom S.I."/>
            <person name="Kim Y.M."/>
            <person name="Lee J.M."/>
            <person name="Lee H.A."/>
            <person name="Seo E."/>
            <person name="Choi J."/>
            <person name="Cheong K."/>
            <person name="Kim K.T."/>
            <person name="Jung K."/>
            <person name="Lee G.W."/>
            <person name="Oh S.K."/>
            <person name="Bae C."/>
            <person name="Kim S.B."/>
            <person name="Lee H.Y."/>
            <person name="Kim S.Y."/>
            <person name="Kim M.S."/>
            <person name="Kang B.C."/>
            <person name="Jo Y.D."/>
            <person name="Yang H.B."/>
            <person name="Jeong H.J."/>
            <person name="Kang W.H."/>
            <person name="Kwon J.K."/>
            <person name="Shin C."/>
            <person name="Lim J.Y."/>
            <person name="Park J.H."/>
            <person name="Huh J.H."/>
            <person name="Kim J.S."/>
            <person name="Kim B.D."/>
            <person name="Cohen O."/>
            <person name="Paran I."/>
            <person name="Suh M.C."/>
            <person name="Lee S.B."/>
            <person name="Kim Y.K."/>
            <person name="Shin Y."/>
            <person name="Noh S.J."/>
            <person name="Park J."/>
            <person name="Seo Y.S."/>
            <person name="Kwon S.Y."/>
            <person name="Kim H.A."/>
            <person name="Park J.M."/>
            <person name="Kim H.J."/>
            <person name="Choi S.B."/>
            <person name="Bosland P.W."/>
            <person name="Reeves G."/>
            <person name="Jo S.H."/>
            <person name="Lee B.W."/>
            <person name="Cho H.T."/>
            <person name="Choi H.S."/>
            <person name="Lee M.S."/>
            <person name="Yu Y."/>
            <person name="Do Choi Y."/>
            <person name="Park B.S."/>
            <person name="van Deynze A."/>
            <person name="Ashrafi H."/>
            <person name="Hill T."/>
            <person name="Kim W.T."/>
            <person name="Pai H.S."/>
            <person name="Ahn H.K."/>
            <person name="Yeam I."/>
            <person name="Giovannoni J.J."/>
            <person name="Rose J.K."/>
            <person name="Sorensen I."/>
            <person name="Lee S.J."/>
            <person name="Kim R.W."/>
            <person name="Choi I.Y."/>
            <person name="Choi B.S."/>
            <person name="Lim J.S."/>
            <person name="Lee Y.H."/>
            <person name="Choi D."/>
        </authorList>
    </citation>
    <scope>NUCLEOTIDE SEQUENCE [LARGE SCALE GENOMIC DNA]</scope>
    <source>
        <strain evidence="3">cv. CM334</strain>
    </source>
</reference>
<keyword evidence="3" id="KW-1185">Reference proteome</keyword>
<gene>
    <name evidence="2" type="ORF">T459_23699</name>
</gene>
<dbReference type="InterPro" id="IPR043454">
    <property type="entry name" value="NPH3/RPT2-like"/>
</dbReference>
<dbReference type="STRING" id="4072.A0A2G2YT98"/>
<protein>
    <submittedName>
        <fullName evidence="2">Uncharacterized protein</fullName>
    </submittedName>
</protein>
<dbReference type="PANTHER" id="PTHR32370">
    <property type="entry name" value="OS12G0117600 PROTEIN"/>
    <property type="match status" value="1"/>
</dbReference>
<dbReference type="EMBL" id="AYRZ02000009">
    <property type="protein sequence ID" value="PHT72914.1"/>
    <property type="molecule type" value="Genomic_DNA"/>
</dbReference>
<sequence length="137" mass="15686">MGVDADRNIFWEGQTYKVKFPLVSRSGRIRKLLLEAKDTKVSRINLIGLPGGSDASELAEKFCYGVNVEITISNVALLRCVARFIEMTEDISKKNLEIHTEEFFKDAVFPKISNSISILHRCEHYYRYLKKSILLAD</sequence>
<dbReference type="InterPro" id="IPR011333">
    <property type="entry name" value="SKP1/BTB/POZ_sf"/>
</dbReference>
<name>A0A2G2YT98_CAPAN</name>
<dbReference type="Proteomes" id="UP000222542">
    <property type="component" value="Unassembled WGS sequence"/>
</dbReference>
<dbReference type="Gramene" id="PHT72914">
    <property type="protein sequence ID" value="PHT72914"/>
    <property type="gene ID" value="T459_23699"/>
</dbReference>
<dbReference type="OMA" id="CVARFIE"/>
<reference evidence="2 3" key="2">
    <citation type="journal article" date="2017" name="Genome Biol.">
        <title>New reference genome sequences of hot pepper reveal the massive evolution of plant disease-resistance genes by retroduplication.</title>
        <authorList>
            <person name="Kim S."/>
            <person name="Park J."/>
            <person name="Yeom S.I."/>
            <person name="Kim Y.M."/>
            <person name="Seo E."/>
            <person name="Kim K.T."/>
            <person name="Kim M.S."/>
            <person name="Lee J.M."/>
            <person name="Cheong K."/>
            <person name="Shin H.S."/>
            <person name="Kim S.B."/>
            <person name="Han K."/>
            <person name="Lee J."/>
            <person name="Park M."/>
            <person name="Lee H.A."/>
            <person name="Lee H.Y."/>
            <person name="Lee Y."/>
            <person name="Oh S."/>
            <person name="Lee J.H."/>
            <person name="Choi E."/>
            <person name="Choi E."/>
            <person name="Lee S.E."/>
            <person name="Jeon J."/>
            <person name="Kim H."/>
            <person name="Choi G."/>
            <person name="Song H."/>
            <person name="Lee J."/>
            <person name="Lee S.C."/>
            <person name="Kwon J.K."/>
            <person name="Lee H.Y."/>
            <person name="Koo N."/>
            <person name="Hong Y."/>
            <person name="Kim R.W."/>
            <person name="Kang W.H."/>
            <person name="Huh J.H."/>
            <person name="Kang B.C."/>
            <person name="Yang T.J."/>
            <person name="Lee Y.H."/>
            <person name="Bennetzen J.L."/>
            <person name="Choi D."/>
        </authorList>
    </citation>
    <scope>NUCLEOTIDE SEQUENCE [LARGE SCALE GENOMIC DNA]</scope>
    <source>
        <strain evidence="3">cv. CM334</strain>
    </source>
</reference>
<dbReference type="SUPFAM" id="SSF54695">
    <property type="entry name" value="POZ domain"/>
    <property type="match status" value="1"/>
</dbReference>
<proteinExistence type="predicted"/>
<evidence type="ECO:0000256" key="1">
    <source>
        <dbReference type="ARBA" id="ARBA00004906"/>
    </source>
</evidence>
<comment type="pathway">
    <text evidence="1">Protein modification; protein ubiquitination.</text>
</comment>
<dbReference type="AlphaFoldDB" id="A0A2G2YT98"/>